<dbReference type="GeneID" id="25285852"/>
<accession>A0A072P189</accession>
<dbReference type="RefSeq" id="XP_013255633.1">
    <property type="nucleotide sequence ID" value="XM_013400179.1"/>
</dbReference>
<feature type="compositionally biased region" description="Polar residues" evidence="1">
    <location>
        <begin position="204"/>
        <end position="213"/>
    </location>
</feature>
<feature type="region of interest" description="Disordered" evidence="1">
    <location>
        <begin position="337"/>
        <end position="371"/>
    </location>
</feature>
<dbReference type="AlphaFoldDB" id="A0A072P189"/>
<dbReference type="HOGENOM" id="CLU_015531_0_0_1"/>
<reference evidence="2 3" key="1">
    <citation type="submission" date="2013-03" db="EMBL/GenBank/DDBJ databases">
        <title>The Genome Sequence of Exophiala aquamarina CBS 119918.</title>
        <authorList>
            <consortium name="The Broad Institute Genomics Platform"/>
            <person name="Cuomo C."/>
            <person name="de Hoog S."/>
            <person name="Gorbushina A."/>
            <person name="Walker B."/>
            <person name="Young S.K."/>
            <person name="Zeng Q."/>
            <person name="Gargeya S."/>
            <person name="Fitzgerald M."/>
            <person name="Haas B."/>
            <person name="Abouelleil A."/>
            <person name="Allen A.W."/>
            <person name="Alvarado L."/>
            <person name="Arachchi H.M."/>
            <person name="Berlin A.M."/>
            <person name="Chapman S.B."/>
            <person name="Gainer-Dewar J."/>
            <person name="Goldberg J."/>
            <person name="Griggs A."/>
            <person name="Gujja S."/>
            <person name="Hansen M."/>
            <person name="Howarth C."/>
            <person name="Imamovic A."/>
            <person name="Ireland A."/>
            <person name="Larimer J."/>
            <person name="McCowan C."/>
            <person name="Murphy C."/>
            <person name="Pearson M."/>
            <person name="Poon T.W."/>
            <person name="Priest M."/>
            <person name="Roberts A."/>
            <person name="Saif S."/>
            <person name="Shea T."/>
            <person name="Sisk P."/>
            <person name="Sykes S."/>
            <person name="Wortman J."/>
            <person name="Nusbaum C."/>
            <person name="Birren B."/>
        </authorList>
    </citation>
    <scope>NUCLEOTIDE SEQUENCE [LARGE SCALE GENOMIC DNA]</scope>
    <source>
        <strain evidence="2 3">CBS 119918</strain>
    </source>
</reference>
<keyword evidence="3" id="KW-1185">Reference proteome</keyword>
<dbReference type="PANTHER" id="PTHR42354:SF1">
    <property type="entry name" value="C2H2-TYPE DOMAIN-CONTAINING PROTEIN"/>
    <property type="match status" value="1"/>
</dbReference>
<dbReference type="EMBL" id="AMGV01000015">
    <property type="protein sequence ID" value="KEF53043.1"/>
    <property type="molecule type" value="Genomic_DNA"/>
</dbReference>
<feature type="compositionally biased region" description="Low complexity" evidence="1">
    <location>
        <begin position="309"/>
        <end position="322"/>
    </location>
</feature>
<gene>
    <name evidence="2" type="ORF">A1O9_10951</name>
</gene>
<sequence>MISLITAYRDSSKLVQRLRDKQKNTEEFILPEDLTKEFDDSLTLGCAAVQSQYDHDVRRFGETYARGDAVAREQMKDILIALQHAVISHLREVFMDEASLNLHTLKETSDDCRVNATVCLGQLYQRMSTATAAVKQIHRPYIDEPDKVHLPGSLAYSSSRSTHSSFGGSPFDAQSATSYTTYSSRTAIGHDRKTSNGLAPQRRISMNSAVSYSSERDRDRPQSRTPGEDNVPALPFPMQRQTSQGPPDSASTGTGRFPSNLDLETSSNPASPPPYVANSFIHTTDDKGQKFPLGSSFYEPPMAEVPGNTTQTPLPQQDPTLAQVPNFSRTIPIHELDDNSTVVPSSQSPEQDSSVGSPRSMQSQPPPLNPEYNTLEYVAALELRSRPPAALAASVEYQQYMHSMNTQPQLRPQPLFSQGAAHQRQMMAQVQRPLYSPPPMQSPSLNGQYPPGPQYYNHPLQPSMNQAVAAPAHFSQPYQHLSSTHQARPARLQAGIEPSSTTASAAVDPLFQAKVPSVSASSRPLSIRSTGSTGSKLASFALRKALPPGIAEAMNKSAPSPLEEKAQPRYVKPKTLDIVPSNRSSPMNSPTSPIAQHMDALCTDDKPRPPSSSAPSLESTMRAAAPSPAMQIARSELNLPSEANLAGFCKGAVRQQLGSRKKGFGVESKKGGKEFVIKCTKCNFEGPAVVSAALPSGGRGAVKREKTMDIKVRVSAGGIRYRWAFLAKSHVMNKVGVSDASNSNCVYACYFCCAEGAAKGWLDEDRGSAVNAQLATLGAFGGNKPTTATHVTPTFNGLKDFMAHLETHRALRRLPGLIAANEMNCIVGRLALDTEDFDLNLPPL</sequence>
<evidence type="ECO:0000313" key="2">
    <source>
        <dbReference type="EMBL" id="KEF53043.1"/>
    </source>
</evidence>
<dbReference type="VEuPathDB" id="FungiDB:A1O9_10951"/>
<name>A0A072P189_9EURO</name>
<evidence type="ECO:0000313" key="3">
    <source>
        <dbReference type="Proteomes" id="UP000027920"/>
    </source>
</evidence>
<organism evidence="2 3">
    <name type="scientific">Exophiala aquamarina CBS 119918</name>
    <dbReference type="NCBI Taxonomy" id="1182545"/>
    <lineage>
        <taxon>Eukaryota</taxon>
        <taxon>Fungi</taxon>
        <taxon>Dikarya</taxon>
        <taxon>Ascomycota</taxon>
        <taxon>Pezizomycotina</taxon>
        <taxon>Eurotiomycetes</taxon>
        <taxon>Chaetothyriomycetidae</taxon>
        <taxon>Chaetothyriales</taxon>
        <taxon>Herpotrichiellaceae</taxon>
        <taxon>Exophiala</taxon>
    </lineage>
</organism>
<feature type="compositionally biased region" description="Low complexity" evidence="1">
    <location>
        <begin position="153"/>
        <end position="187"/>
    </location>
</feature>
<evidence type="ECO:0000256" key="1">
    <source>
        <dbReference type="SAM" id="MobiDB-lite"/>
    </source>
</evidence>
<comment type="caution">
    <text evidence="2">The sequence shown here is derived from an EMBL/GenBank/DDBJ whole genome shotgun (WGS) entry which is preliminary data.</text>
</comment>
<feature type="region of interest" description="Disordered" evidence="1">
    <location>
        <begin position="602"/>
        <end position="622"/>
    </location>
</feature>
<feature type="compositionally biased region" description="Polar residues" evidence="1">
    <location>
        <begin position="239"/>
        <end position="254"/>
    </location>
</feature>
<proteinExistence type="predicted"/>
<dbReference type="OrthoDB" id="25896at2759"/>
<protein>
    <submittedName>
        <fullName evidence="2">Uncharacterized protein</fullName>
    </submittedName>
</protein>
<feature type="region of interest" description="Disordered" evidence="1">
    <location>
        <begin position="303"/>
        <end position="322"/>
    </location>
</feature>
<dbReference type="PANTHER" id="PTHR42354">
    <property type="entry name" value="C2H2-TYPE DOMAIN-CONTAINING PROTEIN"/>
    <property type="match status" value="1"/>
</dbReference>
<dbReference type="STRING" id="1182545.A0A072P189"/>
<dbReference type="Proteomes" id="UP000027920">
    <property type="component" value="Unassembled WGS sequence"/>
</dbReference>
<feature type="region of interest" description="Disordered" evidence="1">
    <location>
        <begin position="153"/>
        <end position="281"/>
    </location>
</feature>
<feature type="compositionally biased region" description="Polar residues" evidence="1">
    <location>
        <begin position="339"/>
        <end position="363"/>
    </location>
</feature>